<feature type="domain" description="S1-like" evidence="4">
    <location>
        <begin position="26"/>
        <end position="92"/>
    </location>
</feature>
<feature type="region of interest" description="Disordered" evidence="3">
    <location>
        <begin position="117"/>
        <end position="147"/>
    </location>
</feature>
<evidence type="ECO:0000313" key="5">
    <source>
        <dbReference type="EMBL" id="KAF2205468.1"/>
    </source>
</evidence>
<feature type="compositionally biased region" description="Acidic residues" evidence="3">
    <location>
        <begin position="135"/>
        <end position="147"/>
    </location>
</feature>
<reference evidence="5" key="1">
    <citation type="journal article" date="2020" name="Stud. Mycol.">
        <title>101 Dothideomycetes genomes: a test case for predicting lifestyles and emergence of pathogens.</title>
        <authorList>
            <person name="Haridas S."/>
            <person name="Albert R."/>
            <person name="Binder M."/>
            <person name="Bloem J."/>
            <person name="Labutti K."/>
            <person name="Salamov A."/>
            <person name="Andreopoulos B."/>
            <person name="Baker S."/>
            <person name="Barry K."/>
            <person name="Bills G."/>
            <person name="Bluhm B."/>
            <person name="Cannon C."/>
            <person name="Castanera R."/>
            <person name="Culley D."/>
            <person name="Daum C."/>
            <person name="Ezra D."/>
            <person name="Gonzalez J."/>
            <person name="Henrissat B."/>
            <person name="Kuo A."/>
            <person name="Liang C."/>
            <person name="Lipzen A."/>
            <person name="Lutzoni F."/>
            <person name="Magnuson J."/>
            <person name="Mondo S."/>
            <person name="Nolan M."/>
            <person name="Ohm R."/>
            <person name="Pangilinan J."/>
            <person name="Park H.-J."/>
            <person name="Ramirez L."/>
            <person name="Alfaro M."/>
            <person name="Sun H."/>
            <person name="Tritt A."/>
            <person name="Yoshinaga Y."/>
            <person name="Zwiers L.-H."/>
            <person name="Turgeon B."/>
            <person name="Goodwin S."/>
            <person name="Spatafora J."/>
            <person name="Crous P."/>
            <person name="Grigoriev I."/>
        </authorList>
    </citation>
    <scope>NUCLEOTIDE SEQUENCE</scope>
    <source>
        <strain evidence="5">ATCC 74209</strain>
    </source>
</reference>
<dbReference type="Gene3D" id="2.40.50.140">
    <property type="entry name" value="Nucleic acid-binding proteins"/>
    <property type="match status" value="1"/>
</dbReference>
<accession>A0A9P4JZP2</accession>
<dbReference type="GO" id="GO:0003723">
    <property type="term" value="F:RNA binding"/>
    <property type="evidence" value="ECO:0007669"/>
    <property type="project" value="UniProtKB-KW"/>
</dbReference>
<gene>
    <name evidence="5" type="ORF">GQ43DRAFT_4324</name>
</gene>
<dbReference type="Pfam" id="PF01176">
    <property type="entry name" value="eIF-1a"/>
    <property type="match status" value="1"/>
</dbReference>
<dbReference type="AlphaFoldDB" id="A0A9P4JZP2"/>
<keyword evidence="6" id="KW-1185">Reference proteome</keyword>
<dbReference type="Proteomes" id="UP000799536">
    <property type="component" value="Unassembled WGS sequence"/>
</dbReference>
<sequence length="147" mass="16561">MGPPKRNLIATIQSTLSPPAELTSSQTIARVVKAEGKNLYTVELPSKDQILVELEAKFRSTIWMKRGSYVLIDRKGVNIDAARENRLKGEIVGVVGDERGWRGMTYWPKEFVKKRDTYADGSDDEESTVGKMPPSEDEEEEEGEEEK</sequence>
<dbReference type="PANTHER" id="PTHR21641:SF0">
    <property type="entry name" value="RNA-BINDING PROTEIN EIF1AD-RELATED"/>
    <property type="match status" value="1"/>
</dbReference>
<dbReference type="GO" id="GO:0003743">
    <property type="term" value="F:translation initiation factor activity"/>
    <property type="evidence" value="ECO:0007669"/>
    <property type="project" value="InterPro"/>
</dbReference>
<name>A0A9P4JZP2_9PLEO</name>
<dbReference type="InterPro" id="IPR001253">
    <property type="entry name" value="TIF_eIF-1A"/>
</dbReference>
<protein>
    <submittedName>
        <fullName evidence="5">Nucleic acid-binding protein</fullName>
    </submittedName>
</protein>
<evidence type="ECO:0000256" key="2">
    <source>
        <dbReference type="ARBA" id="ARBA00022884"/>
    </source>
</evidence>
<comment type="caution">
    <text evidence="5">The sequence shown here is derived from an EMBL/GenBank/DDBJ whole genome shotgun (WGS) entry which is preliminary data.</text>
</comment>
<proteinExistence type="inferred from homology"/>
<evidence type="ECO:0000313" key="6">
    <source>
        <dbReference type="Proteomes" id="UP000799536"/>
    </source>
</evidence>
<dbReference type="OrthoDB" id="1738325at2759"/>
<dbReference type="InterPro" id="IPR006196">
    <property type="entry name" value="RNA-binding_domain_S1_IF1"/>
</dbReference>
<dbReference type="EMBL" id="ML993855">
    <property type="protein sequence ID" value="KAF2205468.1"/>
    <property type="molecule type" value="Genomic_DNA"/>
</dbReference>
<evidence type="ECO:0000256" key="3">
    <source>
        <dbReference type="SAM" id="MobiDB-lite"/>
    </source>
</evidence>
<dbReference type="SUPFAM" id="SSF50249">
    <property type="entry name" value="Nucleic acid-binding proteins"/>
    <property type="match status" value="1"/>
</dbReference>
<dbReference type="InterPro" id="IPR039294">
    <property type="entry name" value="EIF1AD"/>
</dbReference>
<dbReference type="GO" id="GO:0005634">
    <property type="term" value="C:nucleus"/>
    <property type="evidence" value="ECO:0007669"/>
    <property type="project" value="TreeGrafter"/>
</dbReference>
<organism evidence="5 6">
    <name type="scientific">Delitschia confertaspora ATCC 74209</name>
    <dbReference type="NCBI Taxonomy" id="1513339"/>
    <lineage>
        <taxon>Eukaryota</taxon>
        <taxon>Fungi</taxon>
        <taxon>Dikarya</taxon>
        <taxon>Ascomycota</taxon>
        <taxon>Pezizomycotina</taxon>
        <taxon>Dothideomycetes</taxon>
        <taxon>Pleosporomycetidae</taxon>
        <taxon>Pleosporales</taxon>
        <taxon>Delitschiaceae</taxon>
        <taxon>Delitschia</taxon>
    </lineage>
</organism>
<keyword evidence="2" id="KW-0694">RNA-binding</keyword>
<dbReference type="InterPro" id="IPR012340">
    <property type="entry name" value="NA-bd_OB-fold"/>
</dbReference>
<dbReference type="PANTHER" id="PTHR21641">
    <property type="entry name" value="TRANSLATION INITIATION FACTOR-RELATED"/>
    <property type="match status" value="1"/>
</dbReference>
<dbReference type="SMART" id="SM00652">
    <property type="entry name" value="eIF1a"/>
    <property type="match status" value="1"/>
</dbReference>
<comment type="similarity">
    <text evidence="1">Belongs to the EIF1AD family.</text>
</comment>
<evidence type="ECO:0000259" key="4">
    <source>
        <dbReference type="Pfam" id="PF01176"/>
    </source>
</evidence>
<evidence type="ECO:0000256" key="1">
    <source>
        <dbReference type="ARBA" id="ARBA00007340"/>
    </source>
</evidence>